<dbReference type="Proteomes" id="UP001346149">
    <property type="component" value="Unassembled WGS sequence"/>
</dbReference>
<feature type="compositionally biased region" description="Basic and acidic residues" evidence="2">
    <location>
        <begin position="530"/>
        <end position="544"/>
    </location>
</feature>
<dbReference type="Pfam" id="PF14309">
    <property type="entry name" value="DUF4378"/>
    <property type="match status" value="1"/>
</dbReference>
<dbReference type="GO" id="GO:0051513">
    <property type="term" value="P:regulation of monopolar cell growth"/>
    <property type="evidence" value="ECO:0007669"/>
    <property type="project" value="InterPro"/>
</dbReference>
<keyword evidence="6" id="KW-1185">Reference proteome</keyword>
<organism evidence="5 6">
    <name type="scientific">Trapa natans</name>
    <name type="common">Water chestnut</name>
    <dbReference type="NCBI Taxonomy" id="22666"/>
    <lineage>
        <taxon>Eukaryota</taxon>
        <taxon>Viridiplantae</taxon>
        <taxon>Streptophyta</taxon>
        <taxon>Embryophyta</taxon>
        <taxon>Tracheophyta</taxon>
        <taxon>Spermatophyta</taxon>
        <taxon>Magnoliopsida</taxon>
        <taxon>eudicotyledons</taxon>
        <taxon>Gunneridae</taxon>
        <taxon>Pentapetalae</taxon>
        <taxon>rosids</taxon>
        <taxon>malvids</taxon>
        <taxon>Myrtales</taxon>
        <taxon>Lythraceae</taxon>
        <taxon>Trapa</taxon>
    </lineage>
</organism>
<feature type="region of interest" description="Disordered" evidence="2">
    <location>
        <begin position="175"/>
        <end position="199"/>
    </location>
</feature>
<proteinExistence type="predicted"/>
<evidence type="ECO:0000259" key="3">
    <source>
        <dbReference type="Pfam" id="PF14309"/>
    </source>
</evidence>
<dbReference type="InterPro" id="IPR032795">
    <property type="entry name" value="DUF3741-assoc"/>
</dbReference>
<keyword evidence="1" id="KW-0175">Coiled coil</keyword>
<feature type="compositionally biased region" description="Polar residues" evidence="2">
    <location>
        <begin position="111"/>
        <end position="120"/>
    </location>
</feature>
<dbReference type="InterPro" id="IPR033334">
    <property type="entry name" value="LNG1/2"/>
</dbReference>
<feature type="compositionally biased region" description="Low complexity" evidence="2">
    <location>
        <begin position="565"/>
        <end position="580"/>
    </location>
</feature>
<feature type="domain" description="DUF3741" evidence="4">
    <location>
        <begin position="295"/>
        <end position="313"/>
    </location>
</feature>
<evidence type="ECO:0000313" key="5">
    <source>
        <dbReference type="EMBL" id="KAK4782417.1"/>
    </source>
</evidence>
<dbReference type="AlphaFoldDB" id="A0AAN7QX90"/>
<feature type="compositionally biased region" description="Polar residues" evidence="2">
    <location>
        <begin position="137"/>
        <end position="151"/>
    </location>
</feature>
<evidence type="ECO:0000259" key="4">
    <source>
        <dbReference type="Pfam" id="PF14383"/>
    </source>
</evidence>
<feature type="coiled-coil region" evidence="1">
    <location>
        <begin position="741"/>
        <end position="768"/>
    </location>
</feature>
<name>A0AAN7QX90_TRANT</name>
<dbReference type="InterPro" id="IPR025486">
    <property type="entry name" value="DUF4378"/>
</dbReference>
<feature type="region of interest" description="Disordered" evidence="2">
    <location>
        <begin position="346"/>
        <end position="417"/>
    </location>
</feature>
<dbReference type="PANTHER" id="PTHR31680">
    <property type="entry name" value="LONGIFOLIA PROTEIN"/>
    <property type="match status" value="1"/>
</dbReference>
<evidence type="ECO:0000256" key="1">
    <source>
        <dbReference type="SAM" id="Coils"/>
    </source>
</evidence>
<feature type="region of interest" description="Disordered" evidence="2">
    <location>
        <begin position="710"/>
        <end position="736"/>
    </location>
</feature>
<feature type="domain" description="DUF4378" evidence="3">
    <location>
        <begin position="780"/>
        <end position="953"/>
    </location>
</feature>
<evidence type="ECO:0008006" key="7">
    <source>
        <dbReference type="Google" id="ProtNLM"/>
    </source>
</evidence>
<reference evidence="5 6" key="1">
    <citation type="journal article" date="2023" name="Hortic Res">
        <title>Pangenome of water caltrop reveals structural variations and asymmetric subgenome divergence after allopolyploidization.</title>
        <authorList>
            <person name="Zhang X."/>
            <person name="Chen Y."/>
            <person name="Wang L."/>
            <person name="Yuan Y."/>
            <person name="Fang M."/>
            <person name="Shi L."/>
            <person name="Lu R."/>
            <person name="Comes H.P."/>
            <person name="Ma Y."/>
            <person name="Chen Y."/>
            <person name="Huang G."/>
            <person name="Zhou Y."/>
            <person name="Zheng Z."/>
            <person name="Qiu Y."/>
        </authorList>
    </citation>
    <scope>NUCLEOTIDE SEQUENCE [LARGE SCALE GENOMIC DNA]</scope>
    <source>
        <strain evidence="5">F231</strain>
    </source>
</reference>
<evidence type="ECO:0000256" key="2">
    <source>
        <dbReference type="SAM" id="MobiDB-lite"/>
    </source>
</evidence>
<dbReference type="Pfam" id="PF14383">
    <property type="entry name" value="VARLMGL"/>
    <property type="match status" value="1"/>
</dbReference>
<accession>A0AAN7QX90</accession>
<feature type="region of interest" description="Disordered" evidence="2">
    <location>
        <begin position="519"/>
        <end position="666"/>
    </location>
</feature>
<dbReference type="EMBL" id="JAXQNO010000016">
    <property type="protein sequence ID" value="KAK4782417.1"/>
    <property type="molecule type" value="Genomic_DNA"/>
</dbReference>
<comment type="caution">
    <text evidence="5">The sequence shown here is derived from an EMBL/GenBank/DDBJ whole genome shotgun (WGS) entry which is preliminary data.</text>
</comment>
<protein>
    <recommendedName>
        <fullName evidence="7">DUF4378 domain-containing protein</fullName>
    </recommendedName>
</protein>
<feature type="region of interest" description="Disordered" evidence="2">
    <location>
        <begin position="268"/>
        <end position="293"/>
    </location>
</feature>
<dbReference type="PANTHER" id="PTHR31680:SF4">
    <property type="entry name" value="LONGIFOLIA PROTEIN"/>
    <property type="match status" value="1"/>
</dbReference>
<feature type="region of interest" description="Disordered" evidence="2">
    <location>
        <begin position="111"/>
        <end position="151"/>
    </location>
</feature>
<evidence type="ECO:0000313" key="6">
    <source>
        <dbReference type="Proteomes" id="UP001346149"/>
    </source>
</evidence>
<sequence length="975" mass="108382">MAAKLLHSLADENPDLQKQIGCMTGIFQLFDRHHMIDGRRITQKRLPPPGTSQFSNTSTERDLHNIYNRQAAYEIGVYKFAIEKQRISTESSRASFSSSCSSSLSSIECSKATQPDTSSFDRLISPETPSRDPMISQWGTTPINPSRQSTGFKDVVKDSMNREARGLSVRTTSMEDALARTSKHKDSPRPLSVDQNPNAPIDLKESFKVLAKLREAPWYLNDAREHPAPASRFSYDGREVNRLSFESQETIRSSLKLKELPRLLLDSREGSLPRNKGKVGENVEGIPPSSVSQSRPASVVAKLMGLEALPDSDTLTGSQLAPIKNSPIEEADHFIRPLKTKELRLPIRSFHKPSRNSVREPTSPRWKSHEMAMKPISRSPNEPAPWKQTDGNRSLQKSVPRPPLKVTQTSPGSSPSVYGEIEKRLEDLEFKQSGKDLRALKQILEAIQAKGLIEMSKEGQPSNFVTHNKNSRLDIQKNSLKGSNSRAFESPIVIMKPAKLVEKYDLNTTVVSIDSLSMDAKKVVSKPRRAKDQASKTDPIDKKTSGRATKSSQTCPKPQKIVKESSSSSVKGTGSVSPRLLQKKLELERRPRPPTPPSDSSRPKGQPSRSISEATSPGGRLKSKCPNARPREDQLSEVGNESRAMSCQEEDMSAHSDGNNASDSDPLKEKSILRLGEEAESLAELATGAIEHQSPVSVLDVSEYNADTYLIKGDPNSLKDDSIQDAISDDNSSLGPISEINRKKLKNIDQLVQKLRRLNSTYDEERTDYIASLCDNTNPDHRYISEILLASGLLLLDLSSNSAQLQLHPSGHPINPELFFVLEQTKAGEIKAPCPKPNKEKARRRLIFDSVNEILVKKLTVSGVICEPKAGSKSLARKTLTAHKLLKELCSEIEQLENKRPECPLLSEEDDPLKGILWEDVMEGFQGWNDFHGETPGLVLDIERSIFKDLVSEVLMGESVGLRTRPGKHRRLFRK</sequence>
<feature type="compositionally biased region" description="Polar residues" evidence="2">
    <location>
        <begin position="546"/>
        <end position="556"/>
    </location>
</feature>
<feature type="compositionally biased region" description="Polar residues" evidence="2">
    <location>
        <begin position="406"/>
        <end position="416"/>
    </location>
</feature>
<gene>
    <name evidence="5" type="ORF">SAY86_016519</name>
</gene>